<feature type="transmembrane region" description="Helical" evidence="1">
    <location>
        <begin position="936"/>
        <end position="956"/>
    </location>
</feature>
<evidence type="ECO:0000256" key="1">
    <source>
        <dbReference type="SAM" id="Phobius"/>
    </source>
</evidence>
<reference evidence="3" key="1">
    <citation type="submission" date="2018-09" db="EMBL/GenBank/DDBJ databases">
        <title>Genome sequencing of strain 2DFWR-13.</title>
        <authorList>
            <person name="Heo J."/>
            <person name="Kim S.-J."/>
            <person name="Kwon S.-W."/>
        </authorList>
    </citation>
    <scope>NUCLEOTIDE SEQUENCE [LARGE SCALE GENOMIC DNA]</scope>
    <source>
        <strain evidence="3">2DFWR-13</strain>
    </source>
</reference>
<evidence type="ECO:0000313" key="2">
    <source>
        <dbReference type="EMBL" id="AYF96873.1"/>
    </source>
</evidence>
<feature type="transmembrane region" description="Helical" evidence="1">
    <location>
        <begin position="854"/>
        <end position="875"/>
    </location>
</feature>
<organism evidence="2 3">
    <name type="scientific">Protaetiibacter intestinalis</name>
    <dbReference type="NCBI Taxonomy" id="2419774"/>
    <lineage>
        <taxon>Bacteria</taxon>
        <taxon>Bacillati</taxon>
        <taxon>Actinomycetota</taxon>
        <taxon>Actinomycetes</taxon>
        <taxon>Micrococcales</taxon>
        <taxon>Microbacteriaceae</taxon>
        <taxon>Protaetiibacter</taxon>
    </lineage>
</organism>
<keyword evidence="1" id="KW-0812">Transmembrane</keyword>
<dbReference type="OrthoDB" id="3264529at2"/>
<feature type="transmembrane region" description="Helical" evidence="1">
    <location>
        <begin position="680"/>
        <end position="701"/>
    </location>
</feature>
<proteinExistence type="predicted"/>
<sequence length="963" mass="99462">MSSARRRRGVPGPVRRLLRERGRAAAIVLVAVSALATAGIQVGAATAMRTTLDANWRGAYDILVTAADATAPIDGMLPPNSLTSGESGMTAADLDAVRGVDGVEVAAPIGQLLVPGFKSLLPLVIVPRSVVPDTATGAQAYRVTAEYTTDDGLGERVVSREHLNVVIDGTTQARPTLGDCDPNAPLTLDNLTFDAAAFPALAAYVACDRDPEPSIYNIGDGSLGVGSIGADAPDAYTLGLQETPMGTTTITLVDPVAEHALLGDRGDFLAPLTALTDGLVPGAEMKAWADGDTKGFGKAFIDLVTDDGGTPFSDEVLADIRRLYAQNGLDWDDEQLQGTLSRSFMPLLVSDAKPAQLTLKLSVEGFGQVTPSSELFPSPYQLPAALLDGEPGTDLGATSIDISGALNPFVDENIRATWPGAALEAADALPEFHGVSITSFARAVSGSFASGGGTLTTDSSGFRAPLQAYDTTGANLYADIFDLHADATAPGTETAYVDWTDEVTNAQTVAGGVPVGTFSSDDITSVDALNYVPLGAYAAIGSTISDGPNAGTEMLPSVTGLGLVSPRTVAIGSITAAQQLGLDTPINAIRVRVGGIDAYTPEAQQRVLEVAQHIRDLGFAATVVAGSSPSDVSLTVDGYAFGAADFDTPQRVGSLGEIVQRWSELGAAARAEFAISDATVAIVAIGLASSILLFAALQLTGIPRRREQAAGMRELGFTRPRIARWFGAEEVPGILVIGVVIGAAVLLSASGFVDLLLVGVFGLVLLVSAAAVAAGSRPASAPRQRRRTSRRLGPRSITAFGTRQAWKHPLTSTTQLLAIAIVAASSAGLVSVFLRGRAAVGQSLLAGYLSDQQFLPQLALGVTAVLAGAVLAGVARGMELRRRQLQWSTLRATGWTRPQISRAQWTESAAIVLPSLAVALGLVVAGVLLLDLPQPWLLSSVAGAAALATALTTLSIRSKGSRA</sequence>
<gene>
    <name evidence="2" type="ORF">D7I47_00470</name>
</gene>
<keyword evidence="1" id="KW-1133">Transmembrane helix</keyword>
<name>A0A387B384_9MICO</name>
<accession>A0A387B384</accession>
<protein>
    <recommendedName>
        <fullName evidence="4">FtsX-like permease family protein</fullName>
    </recommendedName>
</protein>
<feature type="transmembrane region" description="Helical" evidence="1">
    <location>
        <begin position="755"/>
        <end position="776"/>
    </location>
</feature>
<evidence type="ECO:0000313" key="3">
    <source>
        <dbReference type="Proteomes" id="UP000278886"/>
    </source>
</evidence>
<dbReference type="AlphaFoldDB" id="A0A387B384"/>
<keyword evidence="1" id="KW-0472">Membrane</keyword>
<evidence type="ECO:0008006" key="4">
    <source>
        <dbReference type="Google" id="ProtNLM"/>
    </source>
</evidence>
<feature type="transmembrane region" description="Helical" evidence="1">
    <location>
        <begin position="722"/>
        <end position="749"/>
    </location>
</feature>
<feature type="transmembrane region" description="Helical" evidence="1">
    <location>
        <begin position="909"/>
        <end position="930"/>
    </location>
</feature>
<dbReference type="KEGG" id="lyd:D7I47_00470"/>
<feature type="transmembrane region" description="Helical" evidence="1">
    <location>
        <begin position="816"/>
        <end position="834"/>
    </location>
</feature>
<dbReference type="EMBL" id="CP032630">
    <property type="protein sequence ID" value="AYF96873.1"/>
    <property type="molecule type" value="Genomic_DNA"/>
</dbReference>
<keyword evidence="3" id="KW-1185">Reference proteome</keyword>
<dbReference type="Proteomes" id="UP000278886">
    <property type="component" value="Chromosome"/>
</dbReference>
<dbReference type="RefSeq" id="WP_120761224.1">
    <property type="nucleotide sequence ID" value="NZ_CP032630.1"/>
</dbReference>